<comment type="caution">
    <text evidence="7">The sequence shown here is derived from an EMBL/GenBank/DDBJ whole genome shotgun (WGS) entry which is preliminary data.</text>
</comment>
<keyword evidence="1" id="KW-0285">Flavoprotein</keyword>
<dbReference type="RefSeq" id="WP_207419500.1">
    <property type="nucleotide sequence ID" value="NZ_CP061177.1"/>
</dbReference>
<accession>A0ABS3KYB5</accession>
<dbReference type="Pfam" id="PF00296">
    <property type="entry name" value="Bac_luciferase"/>
    <property type="match status" value="1"/>
</dbReference>
<protein>
    <submittedName>
        <fullName evidence="7">NtaA/DmoA family FMN-dependent monooxygenase</fullName>
        <ecNumber evidence="7">1.14.-.-</ecNumber>
    </submittedName>
</protein>
<reference evidence="7 8" key="1">
    <citation type="submission" date="2020-09" db="EMBL/GenBank/DDBJ databases">
        <title>Roseomonas.</title>
        <authorList>
            <person name="Zhu W."/>
        </authorList>
    </citation>
    <scope>NUCLEOTIDE SEQUENCE [LARGE SCALE GENOMIC DNA]</scope>
    <source>
        <strain evidence="7 8">573</strain>
    </source>
</reference>
<keyword evidence="3 7" id="KW-0560">Oxidoreductase</keyword>
<dbReference type="Proteomes" id="UP001518989">
    <property type="component" value="Unassembled WGS sequence"/>
</dbReference>
<gene>
    <name evidence="7" type="ORF">IAI61_20000</name>
</gene>
<dbReference type="EMBL" id="JACTNG010000014">
    <property type="protein sequence ID" value="MBO1081321.1"/>
    <property type="molecule type" value="Genomic_DNA"/>
</dbReference>
<dbReference type="InterPro" id="IPR051260">
    <property type="entry name" value="Diverse_substr_monoxygenases"/>
</dbReference>
<evidence type="ECO:0000313" key="7">
    <source>
        <dbReference type="EMBL" id="MBO1081321.1"/>
    </source>
</evidence>
<proteinExistence type="inferred from homology"/>
<dbReference type="PANTHER" id="PTHR30011:SF16">
    <property type="entry name" value="C2H2 FINGER DOMAIN TRANSCRIPTION FACTOR (EUROFUNG)-RELATED"/>
    <property type="match status" value="1"/>
</dbReference>
<evidence type="ECO:0000256" key="1">
    <source>
        <dbReference type="ARBA" id="ARBA00022630"/>
    </source>
</evidence>
<keyword evidence="8" id="KW-1185">Reference proteome</keyword>
<evidence type="ECO:0000256" key="3">
    <source>
        <dbReference type="ARBA" id="ARBA00023002"/>
    </source>
</evidence>
<dbReference type="SUPFAM" id="SSF51679">
    <property type="entry name" value="Bacterial luciferase-like"/>
    <property type="match status" value="1"/>
</dbReference>
<feature type="domain" description="Luciferase-like" evidence="6">
    <location>
        <begin position="31"/>
        <end position="391"/>
    </location>
</feature>
<dbReference type="GO" id="GO:0004497">
    <property type="term" value="F:monooxygenase activity"/>
    <property type="evidence" value="ECO:0007669"/>
    <property type="project" value="UniProtKB-KW"/>
</dbReference>
<keyword evidence="4 7" id="KW-0503">Monooxygenase</keyword>
<organism evidence="7 8">
    <name type="scientific">Roseomonas haemaphysalidis</name>
    <dbReference type="NCBI Taxonomy" id="2768162"/>
    <lineage>
        <taxon>Bacteria</taxon>
        <taxon>Pseudomonadati</taxon>
        <taxon>Pseudomonadota</taxon>
        <taxon>Alphaproteobacteria</taxon>
        <taxon>Acetobacterales</taxon>
        <taxon>Roseomonadaceae</taxon>
        <taxon>Roseomonas</taxon>
    </lineage>
</organism>
<dbReference type="NCBIfam" id="TIGR03860">
    <property type="entry name" value="FMN_nitrolo"/>
    <property type="match status" value="1"/>
</dbReference>
<dbReference type="EC" id="1.14.-.-" evidence="7"/>
<keyword evidence="2" id="KW-0288">FMN</keyword>
<evidence type="ECO:0000256" key="2">
    <source>
        <dbReference type="ARBA" id="ARBA00022643"/>
    </source>
</evidence>
<dbReference type="PIRSF" id="PIRSF000337">
    <property type="entry name" value="NTA_MOA"/>
    <property type="match status" value="1"/>
</dbReference>
<dbReference type="PANTHER" id="PTHR30011">
    <property type="entry name" value="ALKANESULFONATE MONOOXYGENASE-RELATED"/>
    <property type="match status" value="1"/>
</dbReference>
<dbReference type="InterPro" id="IPR016215">
    <property type="entry name" value="NTA_MOA"/>
</dbReference>
<dbReference type="Gene3D" id="3.20.20.30">
    <property type="entry name" value="Luciferase-like domain"/>
    <property type="match status" value="1"/>
</dbReference>
<comment type="similarity">
    <text evidence="5">Belongs to the NtaA/SnaA/DszA monooxygenase family.</text>
</comment>
<dbReference type="InterPro" id="IPR011251">
    <property type="entry name" value="Luciferase-like_dom"/>
</dbReference>
<name>A0ABS3KYB5_9PROT</name>
<sequence length="438" mass="47652">MAATQMHLMQMLIHSAGTHTLMSWADPADLQLAGLRDFAYWQDLARTLERGCFDAVFFADSPATHGVYQDSVVPSMTYGASWPNHDPMPLVAIMAAATTKLGFGVTLSTSGTTPYLATRRITTLDYLSRGRVGWNIVTGFSAAEHRANGLATQLAHDERYDWADEFMEICYRLWDSVPPAAILADAAAGRFADPAQITPVDYEGRYLRCKAVAPVLPAPSGRPVLFQAGSSGRGMQFALKHAEVVFAIQPHVAGMKKTMAQIRAAAREAGQPEDVRLLFGLQPILGGTEEEARRRADELLERIPLDAILARLSGVLGTDLGRLDPDAALGEMDTQASRGLLAATASSEDGRAVTLRDAARRWALSVAIPQLIGTPEQVANRIEAIWRETGCAGFNISPTTSPDSVRDMVDQVVPLLQRKGVFRREYAGDTLRDHLTPR</sequence>
<evidence type="ECO:0000259" key="6">
    <source>
        <dbReference type="Pfam" id="PF00296"/>
    </source>
</evidence>
<evidence type="ECO:0000313" key="8">
    <source>
        <dbReference type="Proteomes" id="UP001518989"/>
    </source>
</evidence>
<evidence type="ECO:0000256" key="5">
    <source>
        <dbReference type="ARBA" id="ARBA00033748"/>
    </source>
</evidence>
<dbReference type="InterPro" id="IPR036661">
    <property type="entry name" value="Luciferase-like_sf"/>
</dbReference>
<evidence type="ECO:0000256" key="4">
    <source>
        <dbReference type="ARBA" id="ARBA00023033"/>
    </source>
</evidence>